<feature type="compositionally biased region" description="Acidic residues" evidence="7">
    <location>
        <begin position="233"/>
        <end position="243"/>
    </location>
</feature>
<dbReference type="PANTHER" id="PTHR13428">
    <property type="entry name" value="INNER NUCLEAR MEMBRANE PROTEIN MAN1 LEM DOMAIN CONTAINING PROTEIN"/>
    <property type="match status" value="1"/>
</dbReference>
<accession>A0AAD5MAT1</accession>
<dbReference type="PANTHER" id="PTHR13428:SF12">
    <property type="entry name" value="INNER NUCLEAR MEMBRANE PROTEIN MAN1"/>
    <property type="match status" value="1"/>
</dbReference>
<feature type="domain" description="LEM" evidence="9">
    <location>
        <begin position="1"/>
        <end position="45"/>
    </location>
</feature>
<feature type="transmembrane region" description="Helical" evidence="8">
    <location>
        <begin position="316"/>
        <end position="336"/>
    </location>
</feature>
<name>A0AAD5MAT1_PARTN</name>
<evidence type="ECO:0000256" key="6">
    <source>
        <dbReference type="ARBA" id="ARBA00023242"/>
    </source>
</evidence>
<evidence type="ECO:0000256" key="8">
    <source>
        <dbReference type="SAM" id="Phobius"/>
    </source>
</evidence>
<evidence type="ECO:0000256" key="3">
    <source>
        <dbReference type="ARBA" id="ARBA00022692"/>
    </source>
</evidence>
<dbReference type="GO" id="GO:0005637">
    <property type="term" value="C:nuclear inner membrane"/>
    <property type="evidence" value="ECO:0007669"/>
    <property type="project" value="UniProtKB-SubCell"/>
</dbReference>
<dbReference type="InterPro" id="IPR041885">
    <property type="entry name" value="MAN1_winged_helix_dom"/>
</dbReference>
<feature type="transmembrane region" description="Helical" evidence="8">
    <location>
        <begin position="362"/>
        <end position="386"/>
    </location>
</feature>
<keyword evidence="6" id="KW-0539">Nucleus</keyword>
<dbReference type="PROSITE" id="PS50954">
    <property type="entry name" value="LEM"/>
    <property type="match status" value="1"/>
</dbReference>
<dbReference type="InterPro" id="IPR011015">
    <property type="entry name" value="LEM/LEM-like_dom_sf"/>
</dbReference>
<keyword evidence="3 8" id="KW-0812">Transmembrane</keyword>
<evidence type="ECO:0000313" key="10">
    <source>
        <dbReference type="EMBL" id="KAJ1355200.1"/>
    </source>
</evidence>
<dbReference type="Pfam" id="PF03020">
    <property type="entry name" value="LEM"/>
    <property type="match status" value="1"/>
</dbReference>
<dbReference type="InterPro" id="IPR052277">
    <property type="entry name" value="INM_ESCRT-Associated"/>
</dbReference>
<dbReference type="Gene3D" id="1.10.720.40">
    <property type="match status" value="1"/>
</dbReference>
<reference evidence="10" key="1">
    <citation type="submission" date="2021-06" db="EMBL/GenBank/DDBJ databases">
        <title>Parelaphostrongylus tenuis whole genome reference sequence.</title>
        <authorList>
            <person name="Garwood T.J."/>
            <person name="Larsen P.A."/>
            <person name="Fountain-Jones N.M."/>
            <person name="Garbe J.R."/>
            <person name="Macchietto M.G."/>
            <person name="Kania S.A."/>
            <person name="Gerhold R.W."/>
            <person name="Richards J.E."/>
            <person name="Wolf T.M."/>
        </authorList>
    </citation>
    <scope>NUCLEOTIDE SEQUENCE</scope>
    <source>
        <strain evidence="10">MNPRO001-30</strain>
        <tissue evidence="10">Meninges</tissue>
    </source>
</reference>
<evidence type="ECO:0000313" key="11">
    <source>
        <dbReference type="Proteomes" id="UP001196413"/>
    </source>
</evidence>
<evidence type="ECO:0000256" key="1">
    <source>
        <dbReference type="ARBA" id="ARBA00004473"/>
    </source>
</evidence>
<evidence type="ECO:0000256" key="4">
    <source>
        <dbReference type="ARBA" id="ARBA00022989"/>
    </source>
</evidence>
<dbReference type="GO" id="GO:0031490">
    <property type="term" value="F:chromatin DNA binding"/>
    <property type="evidence" value="ECO:0007669"/>
    <property type="project" value="TreeGrafter"/>
</dbReference>
<dbReference type="Pfam" id="PF09402">
    <property type="entry name" value="MSC"/>
    <property type="match status" value="1"/>
</dbReference>
<dbReference type="SUPFAM" id="SSF63451">
    <property type="entry name" value="LEM domain"/>
    <property type="match status" value="1"/>
</dbReference>
<keyword evidence="5 8" id="KW-0472">Membrane</keyword>
<keyword evidence="2" id="KW-0597">Phosphoprotein</keyword>
<proteinExistence type="predicted"/>
<evidence type="ECO:0000256" key="7">
    <source>
        <dbReference type="SAM" id="MobiDB-lite"/>
    </source>
</evidence>
<evidence type="ECO:0000259" key="9">
    <source>
        <dbReference type="PROSITE" id="PS50954"/>
    </source>
</evidence>
<dbReference type="Proteomes" id="UP001196413">
    <property type="component" value="Unassembled WGS sequence"/>
</dbReference>
<dbReference type="EMBL" id="JAHQIW010002383">
    <property type="protein sequence ID" value="KAJ1355200.1"/>
    <property type="molecule type" value="Genomic_DNA"/>
</dbReference>
<comment type="subcellular location">
    <subcellularLocation>
        <location evidence="1">Nucleus inner membrane</location>
        <topology evidence="1">Multi-pass membrane protein</topology>
    </subcellularLocation>
</comment>
<comment type="caution">
    <text evidence="10">The sequence shown here is derived from an EMBL/GenBank/DDBJ whole genome shotgun (WGS) entry which is preliminary data.</text>
</comment>
<dbReference type="InterPro" id="IPR003887">
    <property type="entry name" value="LEM_dom"/>
</dbReference>
<dbReference type="GO" id="GO:0030514">
    <property type="term" value="P:negative regulation of BMP signaling pathway"/>
    <property type="evidence" value="ECO:0007669"/>
    <property type="project" value="TreeGrafter"/>
</dbReference>
<sequence>MKDIASLSDSELRDELIKYNVSVGPVTGTTRSLYEKKLFKLIKEGASKVHSTPSPKEKASPAMKHSSPSKSPTRLSFNSRTTSQSSTRRKTTRSESEEGSDEDAVANSTFGKPLVSTPESPDEIARPTSTILPKQTARSSDRRFHTTPSPPRSLPHVVRRYDDGDQPGSTPPRKSALPKTPPRPSTRVTTTTSYTLSQDSDHSGLLNRSSKTTYGSSSIGSRGLLDFGNTTGNEEDDDDDDGQESSRYIYTTKTTGPEKRSPLRRAWENLLGYDFKAGEVPGSQYELRHGSTRTRVERDPRTGRIRVQQNSIGRDISTILMMTLIVFFVLLAVAYVGTVRQDSVAATAHTIIGAIRDTFQFFYLYAIKPCLIILAAAAAVLGVYFGHKKWTQMREKDEAAFYDLVDRILDIVRESSENGEEYISIPHVRDIMFPPAKRRGAELARWERAVDFINENESRVATETRVFRGGQECDVWRWIPAKRTGWQGSGRL</sequence>
<dbReference type="FunFam" id="1.10.720.40:FF:000001">
    <property type="entry name" value="LEM domain containing 2, isoform CRA_a"/>
    <property type="match status" value="1"/>
</dbReference>
<feature type="compositionally biased region" description="Polar residues" evidence="7">
    <location>
        <begin position="127"/>
        <end position="138"/>
    </location>
</feature>
<dbReference type="SMART" id="SM00540">
    <property type="entry name" value="LEM"/>
    <property type="match status" value="1"/>
</dbReference>
<evidence type="ECO:0000256" key="2">
    <source>
        <dbReference type="ARBA" id="ARBA00022553"/>
    </source>
</evidence>
<feature type="compositionally biased region" description="Polar residues" evidence="7">
    <location>
        <begin position="206"/>
        <end position="220"/>
    </location>
</feature>
<keyword evidence="4 8" id="KW-1133">Transmembrane helix</keyword>
<keyword evidence="11" id="KW-1185">Reference proteome</keyword>
<feature type="compositionally biased region" description="Low complexity" evidence="7">
    <location>
        <begin position="185"/>
        <end position="195"/>
    </location>
</feature>
<organism evidence="10 11">
    <name type="scientific">Parelaphostrongylus tenuis</name>
    <name type="common">Meningeal worm</name>
    <dbReference type="NCBI Taxonomy" id="148309"/>
    <lineage>
        <taxon>Eukaryota</taxon>
        <taxon>Metazoa</taxon>
        <taxon>Ecdysozoa</taxon>
        <taxon>Nematoda</taxon>
        <taxon>Chromadorea</taxon>
        <taxon>Rhabditida</taxon>
        <taxon>Rhabditina</taxon>
        <taxon>Rhabditomorpha</taxon>
        <taxon>Strongyloidea</taxon>
        <taxon>Metastrongylidae</taxon>
        <taxon>Parelaphostrongylus</taxon>
    </lineage>
</organism>
<feature type="region of interest" description="Disordered" evidence="7">
    <location>
        <begin position="44"/>
        <end position="261"/>
    </location>
</feature>
<feature type="compositionally biased region" description="Polar residues" evidence="7">
    <location>
        <begin position="66"/>
        <end position="78"/>
    </location>
</feature>
<dbReference type="AlphaFoldDB" id="A0AAD5MAT1"/>
<protein>
    <recommendedName>
        <fullName evidence="9">LEM domain-containing protein</fullName>
    </recommendedName>
</protein>
<feature type="compositionally biased region" description="Polar residues" evidence="7">
    <location>
        <begin position="245"/>
        <end position="255"/>
    </location>
</feature>
<gene>
    <name evidence="10" type="ORF">KIN20_012512</name>
</gene>
<evidence type="ECO:0000256" key="5">
    <source>
        <dbReference type="ARBA" id="ARBA00023136"/>
    </source>
</evidence>
<dbReference type="GO" id="GO:0006998">
    <property type="term" value="P:nuclear envelope organization"/>
    <property type="evidence" value="ECO:0007669"/>
    <property type="project" value="TreeGrafter"/>
</dbReference>
<dbReference type="CDD" id="cd12940">
    <property type="entry name" value="LEM_LAP2_LEMD1"/>
    <property type="match status" value="1"/>
</dbReference>
<dbReference type="InterPro" id="IPR018996">
    <property type="entry name" value="Man1/Src1-like_C"/>
</dbReference>
<dbReference type="Gene3D" id="1.10.10.1180">
    <property type="entry name" value="MAN1, winged-helix domain"/>
    <property type="match status" value="1"/>
</dbReference>